<evidence type="ECO:0000313" key="2">
    <source>
        <dbReference type="Proteomes" id="UP000325577"/>
    </source>
</evidence>
<evidence type="ECO:0000313" key="1">
    <source>
        <dbReference type="EMBL" id="KAA8532047.1"/>
    </source>
</evidence>
<protein>
    <recommendedName>
        <fullName evidence="3">DUF241 domain-containing protein</fullName>
    </recommendedName>
</protein>
<dbReference type="Proteomes" id="UP000325577">
    <property type="component" value="Linkage Group LG2"/>
</dbReference>
<name>A0A5J5ARP6_9ASTE</name>
<dbReference type="AlphaFoldDB" id="A0A5J5ARP6"/>
<dbReference type="PANTHER" id="PTHR33070">
    <property type="entry name" value="OS06G0725500 PROTEIN"/>
    <property type="match status" value="1"/>
</dbReference>
<dbReference type="Pfam" id="PF03087">
    <property type="entry name" value="BPS1"/>
    <property type="match status" value="1"/>
</dbReference>
<dbReference type="EMBL" id="CM018043">
    <property type="protein sequence ID" value="KAA8532047.1"/>
    <property type="molecule type" value="Genomic_DNA"/>
</dbReference>
<keyword evidence="2" id="KW-1185">Reference proteome</keyword>
<dbReference type="GO" id="GO:0048364">
    <property type="term" value="P:root development"/>
    <property type="evidence" value="ECO:0007669"/>
    <property type="project" value="InterPro"/>
</dbReference>
<evidence type="ECO:0008006" key="3">
    <source>
        <dbReference type="Google" id="ProtNLM"/>
    </source>
</evidence>
<accession>A0A5J5ARP6</accession>
<proteinExistence type="predicted"/>
<organism evidence="1 2">
    <name type="scientific">Nyssa sinensis</name>
    <dbReference type="NCBI Taxonomy" id="561372"/>
    <lineage>
        <taxon>Eukaryota</taxon>
        <taxon>Viridiplantae</taxon>
        <taxon>Streptophyta</taxon>
        <taxon>Embryophyta</taxon>
        <taxon>Tracheophyta</taxon>
        <taxon>Spermatophyta</taxon>
        <taxon>Magnoliopsida</taxon>
        <taxon>eudicotyledons</taxon>
        <taxon>Gunneridae</taxon>
        <taxon>Pentapetalae</taxon>
        <taxon>asterids</taxon>
        <taxon>Cornales</taxon>
        <taxon>Nyssaceae</taxon>
        <taxon>Nyssa</taxon>
    </lineage>
</organism>
<dbReference type="InterPro" id="IPR004320">
    <property type="entry name" value="BPS1_pln"/>
</dbReference>
<dbReference type="PANTHER" id="PTHR33070:SF116">
    <property type="entry name" value="DUF241 DOMAIN PROTEIN"/>
    <property type="match status" value="1"/>
</dbReference>
<dbReference type="GO" id="GO:0048367">
    <property type="term" value="P:shoot system development"/>
    <property type="evidence" value="ECO:0007669"/>
    <property type="project" value="InterPro"/>
</dbReference>
<reference evidence="1 2" key="1">
    <citation type="submission" date="2019-09" db="EMBL/GenBank/DDBJ databases">
        <title>A chromosome-level genome assembly of the Chinese tupelo Nyssa sinensis.</title>
        <authorList>
            <person name="Yang X."/>
            <person name="Kang M."/>
            <person name="Yang Y."/>
            <person name="Xiong H."/>
            <person name="Wang M."/>
            <person name="Zhang Z."/>
            <person name="Wang Z."/>
            <person name="Wu H."/>
            <person name="Ma T."/>
            <person name="Liu J."/>
            <person name="Xi Z."/>
        </authorList>
    </citation>
    <scope>NUCLEOTIDE SEQUENCE [LARGE SCALE GENOMIC DNA]</scope>
    <source>
        <strain evidence="1">J267</strain>
        <tissue evidence="1">Leaf</tissue>
    </source>
</reference>
<gene>
    <name evidence="1" type="ORF">F0562_006811</name>
</gene>
<sequence>MYQRTHSTYLDMSLSAIKRATMASFSPKYNTRYHVRSISLPARSHPSTIRIEEELTKLKTLEPSSSPKAEIISTCLSGLGQVFRFIEELLNLPLTQQALAQHQNEKLVNELLERSIRYIDICSNIRDTVLVMKEGARELQSALRRRKVGDFSNESRLSSVAAYISLRKKVKKEVSKSLATLKNIDNNFGDSPMVDVDDHRLFAMVRVLTEASLITISIFQLLLVFLSVPVLKPKQTGWSLVSKLVQKGVVACEDRRSRLNELESVDIAVSSLLLHGSRRDAVSERIQTAHRMLEALDVSIEGFENGLEYIKFDESSCEMEESAGGINVPANRPAPQGPSINVKQDLVPHIHPKFPDYDALAARFKALKYHKSQT</sequence>
<dbReference type="OrthoDB" id="1701699at2759"/>